<proteinExistence type="predicted"/>
<sequence length="140" mass="15878">MKKFYVASSFKNIEAVRYVSNHLENKGYLHTYDWTKNRKIEEGKTTSLKVLMEIGQQEIKAVGESDFVVILLPGGKGTHIELGIALGQKKKIFLYSKDGSINNIEKTSTFYHLPEVEKCYGTLEELVNKIAASENLTSRF</sequence>
<accession>A0A7H8QDB5</accession>
<gene>
    <name evidence="1" type="ORF">HF394_15930</name>
</gene>
<evidence type="ECO:0000313" key="2">
    <source>
        <dbReference type="Proteomes" id="UP000509222"/>
    </source>
</evidence>
<reference evidence="1 2" key="1">
    <citation type="submission" date="2020-04" db="EMBL/GenBank/DDBJ databases">
        <authorList>
            <person name="Pajer P."/>
            <person name="Broz P."/>
        </authorList>
    </citation>
    <scope>NUCLEOTIDE SEQUENCE [LARGE SCALE GENOMIC DNA]</scope>
    <source>
        <strain evidence="2">NRL-ATB46093</strain>
    </source>
</reference>
<dbReference type="Pfam" id="PF05014">
    <property type="entry name" value="Nuc_deoxyrib_tr"/>
    <property type="match status" value="1"/>
</dbReference>
<name>A0A7H8QDB5_9BACL</name>
<dbReference type="SUPFAM" id="SSF52309">
    <property type="entry name" value="N-(deoxy)ribosyltransferase-like"/>
    <property type="match status" value="1"/>
</dbReference>
<dbReference type="EMBL" id="CP051177">
    <property type="protein sequence ID" value="QKX51947.1"/>
    <property type="molecule type" value="Genomic_DNA"/>
</dbReference>
<reference evidence="2" key="2">
    <citation type="submission" date="2020-06" db="EMBL/GenBank/DDBJ databases">
        <title>Isolation of Planomicrobium glaciei.</title>
        <authorList>
            <person name="Malisova L."/>
            <person name="Safrankova R."/>
            <person name="Jakubu V."/>
            <person name="Spanelova P."/>
        </authorList>
    </citation>
    <scope>NUCLEOTIDE SEQUENCE [LARGE SCALE GENOMIC DNA]</scope>
    <source>
        <strain evidence="2">NRL-ATB46093</strain>
    </source>
</reference>
<dbReference type="RefSeq" id="WP_036808982.1">
    <property type="nucleotide sequence ID" value="NZ_CP051177.1"/>
</dbReference>
<dbReference type="AlphaFoldDB" id="A0A7H8QDB5"/>
<organism evidence="1 2">
    <name type="scientific">Planococcus glaciei</name>
    <dbReference type="NCBI Taxonomy" id="459472"/>
    <lineage>
        <taxon>Bacteria</taxon>
        <taxon>Bacillati</taxon>
        <taxon>Bacillota</taxon>
        <taxon>Bacilli</taxon>
        <taxon>Bacillales</taxon>
        <taxon>Caryophanaceae</taxon>
        <taxon>Planococcus</taxon>
    </lineage>
</organism>
<protein>
    <submittedName>
        <fullName evidence="1">Group-specific protein</fullName>
    </submittedName>
</protein>
<dbReference type="Proteomes" id="UP000509222">
    <property type="component" value="Chromosome"/>
</dbReference>
<dbReference type="InterPro" id="IPR007710">
    <property type="entry name" value="Nucleoside_deoxyribTrfase"/>
</dbReference>
<evidence type="ECO:0000313" key="1">
    <source>
        <dbReference type="EMBL" id="QKX51947.1"/>
    </source>
</evidence>
<keyword evidence="2" id="KW-1185">Reference proteome</keyword>
<dbReference type="Gene3D" id="3.40.50.450">
    <property type="match status" value="1"/>
</dbReference>